<dbReference type="AlphaFoldDB" id="A0A137PCT9"/>
<gene>
    <name evidence="8" type="ORF">CONCODRAFT_4315</name>
</gene>
<evidence type="ECO:0008006" key="10">
    <source>
        <dbReference type="Google" id="ProtNLM"/>
    </source>
</evidence>
<dbReference type="PROSITE" id="PS00080">
    <property type="entry name" value="MULTICOPPER_OXIDASE2"/>
    <property type="match status" value="1"/>
</dbReference>
<keyword evidence="3" id="KW-0560">Oxidoreductase</keyword>
<reference evidence="8 9" key="1">
    <citation type="journal article" date="2015" name="Genome Biol. Evol.">
        <title>Phylogenomic analyses indicate that early fungi evolved digesting cell walls of algal ancestors of land plants.</title>
        <authorList>
            <person name="Chang Y."/>
            <person name="Wang S."/>
            <person name="Sekimoto S."/>
            <person name="Aerts A.L."/>
            <person name="Choi C."/>
            <person name="Clum A."/>
            <person name="LaButti K.M."/>
            <person name="Lindquist E.A."/>
            <person name="Yee Ngan C."/>
            <person name="Ohm R.A."/>
            <person name="Salamov A.A."/>
            <person name="Grigoriev I.V."/>
            <person name="Spatafora J.W."/>
            <person name="Berbee M.L."/>
        </authorList>
    </citation>
    <scope>NUCLEOTIDE SEQUENCE [LARGE SCALE GENOMIC DNA]</scope>
    <source>
        <strain evidence="8 9">NRRL 28638</strain>
    </source>
</reference>
<evidence type="ECO:0000256" key="4">
    <source>
        <dbReference type="ARBA" id="ARBA00023008"/>
    </source>
</evidence>
<dbReference type="GO" id="GO:0016491">
    <property type="term" value="F:oxidoreductase activity"/>
    <property type="evidence" value="ECO:0007669"/>
    <property type="project" value="UniProtKB-KW"/>
</dbReference>
<name>A0A137PCT9_CONC2</name>
<dbReference type="OrthoDB" id="2121828at2759"/>
<evidence type="ECO:0000313" key="9">
    <source>
        <dbReference type="Proteomes" id="UP000070444"/>
    </source>
</evidence>
<feature type="domain" description="Plastocyanin-like" evidence="7">
    <location>
        <begin position="33"/>
        <end position="141"/>
    </location>
</feature>
<keyword evidence="2" id="KW-0479">Metal-binding</keyword>
<dbReference type="Pfam" id="PF07731">
    <property type="entry name" value="Cu-oxidase_2"/>
    <property type="match status" value="1"/>
</dbReference>
<dbReference type="EMBL" id="KQ964446">
    <property type="protein sequence ID" value="KXN72818.1"/>
    <property type="molecule type" value="Genomic_DNA"/>
</dbReference>
<dbReference type="InterPro" id="IPR011706">
    <property type="entry name" value="Cu-oxidase_C"/>
</dbReference>
<dbReference type="InterPro" id="IPR002355">
    <property type="entry name" value="Cu_oxidase_Cu_BS"/>
</dbReference>
<evidence type="ECO:0000259" key="7">
    <source>
        <dbReference type="Pfam" id="PF07732"/>
    </source>
</evidence>
<dbReference type="InterPro" id="IPR045087">
    <property type="entry name" value="Cu-oxidase_fam"/>
</dbReference>
<dbReference type="Gene3D" id="2.60.40.420">
    <property type="entry name" value="Cupredoxins - blue copper proteins"/>
    <property type="match status" value="3"/>
</dbReference>
<dbReference type="PANTHER" id="PTHR11709:SF394">
    <property type="entry name" value="FI03373P-RELATED"/>
    <property type="match status" value="1"/>
</dbReference>
<dbReference type="InterPro" id="IPR011707">
    <property type="entry name" value="Cu-oxidase-like_N"/>
</dbReference>
<dbReference type="InterPro" id="IPR008972">
    <property type="entry name" value="Cupredoxin"/>
</dbReference>
<sequence length="606" mass="69354">MIYFNLIIWSYLNKGVFSAIVTYNLTITLETGKPNCFNSLQVLVNKQFPAPLISASVNDTLVVNIINQLPKDDFTMHYHGLHQKSTPFFDGVPSVTQRAIAPGMSFQHRIRCNQPGTYLYHSHTKFHAITAIGPLIIYDNKEVEPFKYDGERIVLLTDSLLTLKSSPPYRQGKLAYKGISFNGRTNIDALSSQLDLETFQSWNRASDPQCKLTYIDVEENKVYRLRLIGGTSSAYMSFSIQNHQMEVVEVEGHYVQRTVHDRIPIHSGQRYSVLITTNQISSSYRMNTYSMMPNGKAILSGVAYLRYLTPVARRISDKEEYGDRSTNRLQSHGNFDVPDDIFDRLEAASDHMLISENQNYDLQLEQISEFDDSPTLLPRALQNVQLKDEEPLMDIRLDYPHFSEDNYKAPSYLFKPLHQPPLPNADRRIYFRVTHEEREEEDQPKWFVNGTHYKTPVFNLLKAAYDNQLTQTDSSTYGLTSLKYNEVVDIIIQNTVDLAGVCDNHPWHLHGHSFWDLGSGPGTWNPSNSTILIKEPILRDTFTFSLGLPVGNLEPKTDCGWHAIRFKVDNPGIWLFHCHIVQHLESGMKLTFNEALNMLPPLPSDQ</sequence>
<dbReference type="Proteomes" id="UP000070444">
    <property type="component" value="Unassembled WGS sequence"/>
</dbReference>
<keyword evidence="4" id="KW-0186">Copper</keyword>
<evidence type="ECO:0000256" key="1">
    <source>
        <dbReference type="ARBA" id="ARBA00010609"/>
    </source>
</evidence>
<dbReference type="Pfam" id="PF07732">
    <property type="entry name" value="Cu-oxidase_3"/>
    <property type="match status" value="1"/>
</dbReference>
<evidence type="ECO:0000313" key="8">
    <source>
        <dbReference type="EMBL" id="KXN72818.1"/>
    </source>
</evidence>
<evidence type="ECO:0000259" key="6">
    <source>
        <dbReference type="Pfam" id="PF07731"/>
    </source>
</evidence>
<evidence type="ECO:0000259" key="5">
    <source>
        <dbReference type="Pfam" id="PF00394"/>
    </source>
</evidence>
<feature type="domain" description="Plastocyanin-like" evidence="6">
    <location>
        <begin position="475"/>
        <end position="594"/>
    </location>
</feature>
<accession>A0A137PCT9</accession>
<comment type="similarity">
    <text evidence="1">Belongs to the multicopper oxidase family.</text>
</comment>
<dbReference type="SUPFAM" id="SSF49503">
    <property type="entry name" value="Cupredoxins"/>
    <property type="match status" value="3"/>
</dbReference>
<dbReference type="Pfam" id="PF00394">
    <property type="entry name" value="Cu-oxidase"/>
    <property type="match status" value="1"/>
</dbReference>
<evidence type="ECO:0000256" key="3">
    <source>
        <dbReference type="ARBA" id="ARBA00023002"/>
    </source>
</evidence>
<protein>
    <recommendedName>
        <fullName evidence="10">Multicopper oxidase</fullName>
    </recommendedName>
</protein>
<dbReference type="InterPro" id="IPR001117">
    <property type="entry name" value="Cu-oxidase_2nd"/>
</dbReference>
<dbReference type="CDD" id="cd04205">
    <property type="entry name" value="CuRO_2_LCC_like"/>
    <property type="match status" value="1"/>
</dbReference>
<dbReference type="GO" id="GO:0005507">
    <property type="term" value="F:copper ion binding"/>
    <property type="evidence" value="ECO:0007669"/>
    <property type="project" value="InterPro"/>
</dbReference>
<dbReference type="InterPro" id="IPR033138">
    <property type="entry name" value="Cu_oxidase_CS"/>
</dbReference>
<keyword evidence="9" id="KW-1185">Reference proteome</keyword>
<dbReference type="PROSITE" id="PS00079">
    <property type="entry name" value="MULTICOPPER_OXIDASE1"/>
    <property type="match status" value="1"/>
</dbReference>
<dbReference type="PANTHER" id="PTHR11709">
    <property type="entry name" value="MULTI-COPPER OXIDASE"/>
    <property type="match status" value="1"/>
</dbReference>
<dbReference type="OMA" id="NDWFHKS"/>
<proteinExistence type="inferred from homology"/>
<dbReference type="STRING" id="796925.A0A137PCT9"/>
<feature type="domain" description="Plastocyanin-like" evidence="5">
    <location>
        <begin position="178"/>
        <end position="292"/>
    </location>
</feature>
<evidence type="ECO:0000256" key="2">
    <source>
        <dbReference type="ARBA" id="ARBA00022723"/>
    </source>
</evidence>
<organism evidence="8 9">
    <name type="scientific">Conidiobolus coronatus (strain ATCC 28846 / CBS 209.66 / NRRL 28638)</name>
    <name type="common">Delacroixia coronata</name>
    <dbReference type="NCBI Taxonomy" id="796925"/>
    <lineage>
        <taxon>Eukaryota</taxon>
        <taxon>Fungi</taxon>
        <taxon>Fungi incertae sedis</taxon>
        <taxon>Zoopagomycota</taxon>
        <taxon>Entomophthoromycotina</taxon>
        <taxon>Entomophthoromycetes</taxon>
        <taxon>Entomophthorales</taxon>
        <taxon>Ancylistaceae</taxon>
        <taxon>Conidiobolus</taxon>
    </lineage>
</organism>